<dbReference type="PANTHER" id="PTHR11958">
    <property type="entry name" value="SODIUM/DICARBOXYLATE SYMPORTER-RELATED"/>
    <property type="match status" value="1"/>
</dbReference>
<dbReference type="GO" id="GO:0015293">
    <property type="term" value="F:symporter activity"/>
    <property type="evidence" value="ECO:0007669"/>
    <property type="project" value="InterPro"/>
</dbReference>
<dbReference type="SUPFAM" id="SSF118215">
    <property type="entry name" value="Proton glutamate symport protein"/>
    <property type="match status" value="1"/>
</dbReference>
<evidence type="ECO:0000256" key="4">
    <source>
        <dbReference type="ARBA" id="ARBA00022989"/>
    </source>
</evidence>
<feature type="transmembrane region" description="Helical" evidence="6">
    <location>
        <begin position="155"/>
        <end position="176"/>
    </location>
</feature>
<dbReference type="OrthoDB" id="9768885at2"/>
<keyword evidence="4 6" id="KW-1133">Transmembrane helix</keyword>
<keyword evidence="8" id="KW-1185">Reference proteome</keyword>
<keyword evidence="2" id="KW-0813">Transport</keyword>
<evidence type="ECO:0000256" key="6">
    <source>
        <dbReference type="SAM" id="Phobius"/>
    </source>
</evidence>
<dbReference type="InterPro" id="IPR001991">
    <property type="entry name" value="Na-dicarboxylate_symporter"/>
</dbReference>
<evidence type="ECO:0000256" key="2">
    <source>
        <dbReference type="ARBA" id="ARBA00022448"/>
    </source>
</evidence>
<evidence type="ECO:0000313" key="7">
    <source>
        <dbReference type="EMBL" id="QDV22831.1"/>
    </source>
</evidence>
<feature type="transmembrane region" description="Helical" evidence="6">
    <location>
        <begin position="122"/>
        <end position="143"/>
    </location>
</feature>
<name>A0A518G2K4_9BACT</name>
<dbReference type="GO" id="GO:0016020">
    <property type="term" value="C:membrane"/>
    <property type="evidence" value="ECO:0007669"/>
    <property type="project" value="UniProtKB-SubCell"/>
</dbReference>
<feature type="transmembrane region" description="Helical" evidence="6">
    <location>
        <begin position="258"/>
        <end position="281"/>
    </location>
</feature>
<gene>
    <name evidence="7" type="primary">gltP</name>
    <name evidence="7" type="ORF">Q31a_11230</name>
</gene>
<dbReference type="InterPro" id="IPR036458">
    <property type="entry name" value="Na:dicarbo_symporter_sf"/>
</dbReference>
<dbReference type="Gene3D" id="1.10.3860.10">
    <property type="entry name" value="Sodium:dicarboxylate symporter"/>
    <property type="match status" value="1"/>
</dbReference>
<dbReference type="KEGG" id="ahel:Q31a_11230"/>
<reference evidence="7 8" key="1">
    <citation type="submission" date="2019-02" db="EMBL/GenBank/DDBJ databases">
        <title>Deep-cultivation of Planctomycetes and their phenomic and genomic characterization uncovers novel biology.</title>
        <authorList>
            <person name="Wiegand S."/>
            <person name="Jogler M."/>
            <person name="Boedeker C."/>
            <person name="Pinto D."/>
            <person name="Vollmers J."/>
            <person name="Rivas-Marin E."/>
            <person name="Kohn T."/>
            <person name="Peeters S.H."/>
            <person name="Heuer A."/>
            <person name="Rast P."/>
            <person name="Oberbeckmann S."/>
            <person name="Bunk B."/>
            <person name="Jeske O."/>
            <person name="Meyerdierks A."/>
            <person name="Storesund J.E."/>
            <person name="Kallscheuer N."/>
            <person name="Luecker S."/>
            <person name="Lage O.M."/>
            <person name="Pohl T."/>
            <person name="Merkel B.J."/>
            <person name="Hornburger P."/>
            <person name="Mueller R.-W."/>
            <person name="Bruemmer F."/>
            <person name="Labrenz M."/>
            <person name="Spormann A.M."/>
            <person name="Op den Camp H."/>
            <person name="Overmann J."/>
            <person name="Amann R."/>
            <person name="Jetten M.S.M."/>
            <person name="Mascher T."/>
            <person name="Medema M.H."/>
            <person name="Devos D.P."/>
            <person name="Kaster A.-K."/>
            <person name="Ovreas L."/>
            <person name="Rohde M."/>
            <person name="Galperin M.Y."/>
            <person name="Jogler C."/>
        </authorList>
    </citation>
    <scope>NUCLEOTIDE SEQUENCE [LARGE SCALE GENOMIC DNA]</scope>
    <source>
        <strain evidence="7 8">Q31a</strain>
    </source>
</reference>
<feature type="transmembrane region" description="Helical" evidence="6">
    <location>
        <begin position="215"/>
        <end position="238"/>
    </location>
</feature>
<feature type="transmembrane region" description="Helical" evidence="6">
    <location>
        <begin position="407"/>
        <end position="435"/>
    </location>
</feature>
<sequence>MKLELHWKILIGMVLGAVLGIAVNWQWSTRVTELQSGLPAGVQQATIRDSSDTIQVSWIDELGEEHERIVDPTGNTPGGVMTVDDLAKTSPLAAELYERAPSRAKQIGKWCKRIGGLFLRMLQMVSVPLIIASLSTGILGMSGASRFKKMFSATLAYYVATSGLAILTGLAVTNIINPGLNTSLKLDVAQAQVHPATLTETLMQQVETMIPTNPFAAIANSAFLSVISFTLLFSIFTLKVGGEALVRMRQLADDSFQVMMLLTAAIIGLAPYGVFLLMIYVTATQGIAVFSALAWYMLAVASGLLFHALVTLPIIVWVLARRSPWALMKAMSPALLTAFSSASSNATLPLTINNIEKRAGVSNRTSSFVLPLGSTINMDGTALYEAVAVLFIGQLAFGANMDLTQQIAIALTALLASIGAAGIPHAGLVMMAIVLQAANLPIEYQGIILAVDRVLDMFRTSVNVWSDCCGTTVIDRLVPPATASLDGGP</sequence>
<dbReference type="EMBL" id="CP036298">
    <property type="protein sequence ID" value="QDV22831.1"/>
    <property type="molecule type" value="Genomic_DNA"/>
</dbReference>
<evidence type="ECO:0000256" key="3">
    <source>
        <dbReference type="ARBA" id="ARBA00022692"/>
    </source>
</evidence>
<dbReference type="Proteomes" id="UP000318017">
    <property type="component" value="Chromosome"/>
</dbReference>
<protein>
    <submittedName>
        <fullName evidence="7">Proton glutamate symport protein</fullName>
    </submittedName>
</protein>
<feature type="transmembrane region" description="Helical" evidence="6">
    <location>
        <begin position="7"/>
        <end position="27"/>
    </location>
</feature>
<comment type="subcellular location">
    <subcellularLocation>
        <location evidence="1">Membrane</location>
        <topology evidence="1">Multi-pass membrane protein</topology>
    </subcellularLocation>
</comment>
<keyword evidence="5 6" id="KW-0472">Membrane</keyword>
<feature type="transmembrane region" description="Helical" evidence="6">
    <location>
        <begin position="293"/>
        <end position="320"/>
    </location>
</feature>
<evidence type="ECO:0000256" key="5">
    <source>
        <dbReference type="ARBA" id="ARBA00023136"/>
    </source>
</evidence>
<accession>A0A518G2K4</accession>
<evidence type="ECO:0000313" key="8">
    <source>
        <dbReference type="Proteomes" id="UP000318017"/>
    </source>
</evidence>
<dbReference type="AlphaFoldDB" id="A0A518G2K4"/>
<dbReference type="PANTHER" id="PTHR11958:SF63">
    <property type="entry name" value="AMINO ACID TRANSPORTER"/>
    <property type="match status" value="1"/>
</dbReference>
<evidence type="ECO:0000256" key="1">
    <source>
        <dbReference type="ARBA" id="ARBA00004141"/>
    </source>
</evidence>
<dbReference type="PRINTS" id="PR00173">
    <property type="entry name" value="EDTRNSPORT"/>
</dbReference>
<dbReference type="InterPro" id="IPR050746">
    <property type="entry name" value="DAACS"/>
</dbReference>
<proteinExistence type="predicted"/>
<dbReference type="Pfam" id="PF00375">
    <property type="entry name" value="SDF"/>
    <property type="match status" value="1"/>
</dbReference>
<organism evidence="7 8">
    <name type="scientific">Aureliella helgolandensis</name>
    <dbReference type="NCBI Taxonomy" id="2527968"/>
    <lineage>
        <taxon>Bacteria</taxon>
        <taxon>Pseudomonadati</taxon>
        <taxon>Planctomycetota</taxon>
        <taxon>Planctomycetia</taxon>
        <taxon>Pirellulales</taxon>
        <taxon>Pirellulaceae</taxon>
        <taxon>Aureliella</taxon>
    </lineage>
</organism>
<feature type="transmembrane region" description="Helical" evidence="6">
    <location>
        <begin position="382"/>
        <end position="401"/>
    </location>
</feature>
<dbReference type="RefSeq" id="WP_145074983.1">
    <property type="nucleotide sequence ID" value="NZ_CP036298.1"/>
</dbReference>
<keyword evidence="3 6" id="KW-0812">Transmembrane</keyword>